<protein>
    <recommendedName>
        <fullName evidence="1">CcmS related domain-containing protein</fullName>
    </recommendedName>
</protein>
<dbReference type="OrthoDB" id="3171339at2759"/>
<dbReference type="EMBL" id="ML179049">
    <property type="protein sequence ID" value="THV05485.1"/>
    <property type="molecule type" value="Genomic_DNA"/>
</dbReference>
<dbReference type="AlphaFoldDB" id="A0A4S8MR84"/>
<keyword evidence="3" id="KW-1185">Reference proteome</keyword>
<dbReference type="Pfam" id="PF26617">
    <property type="entry name" value="CcmS-like"/>
    <property type="match status" value="1"/>
</dbReference>
<organism evidence="2 3">
    <name type="scientific">Dendrothele bispora (strain CBS 962.96)</name>
    <dbReference type="NCBI Taxonomy" id="1314807"/>
    <lineage>
        <taxon>Eukaryota</taxon>
        <taxon>Fungi</taxon>
        <taxon>Dikarya</taxon>
        <taxon>Basidiomycota</taxon>
        <taxon>Agaricomycotina</taxon>
        <taxon>Agaricomycetes</taxon>
        <taxon>Agaricomycetidae</taxon>
        <taxon>Agaricales</taxon>
        <taxon>Agaricales incertae sedis</taxon>
        <taxon>Dendrothele</taxon>
    </lineage>
</organism>
<reference evidence="2 3" key="1">
    <citation type="journal article" date="2019" name="Nat. Ecol. Evol.">
        <title>Megaphylogeny resolves global patterns of mushroom evolution.</title>
        <authorList>
            <person name="Varga T."/>
            <person name="Krizsan K."/>
            <person name="Foldi C."/>
            <person name="Dima B."/>
            <person name="Sanchez-Garcia M."/>
            <person name="Sanchez-Ramirez S."/>
            <person name="Szollosi G.J."/>
            <person name="Szarkandi J.G."/>
            <person name="Papp V."/>
            <person name="Albert L."/>
            <person name="Andreopoulos W."/>
            <person name="Angelini C."/>
            <person name="Antonin V."/>
            <person name="Barry K.W."/>
            <person name="Bougher N.L."/>
            <person name="Buchanan P."/>
            <person name="Buyck B."/>
            <person name="Bense V."/>
            <person name="Catcheside P."/>
            <person name="Chovatia M."/>
            <person name="Cooper J."/>
            <person name="Damon W."/>
            <person name="Desjardin D."/>
            <person name="Finy P."/>
            <person name="Geml J."/>
            <person name="Haridas S."/>
            <person name="Hughes K."/>
            <person name="Justo A."/>
            <person name="Karasinski D."/>
            <person name="Kautmanova I."/>
            <person name="Kiss B."/>
            <person name="Kocsube S."/>
            <person name="Kotiranta H."/>
            <person name="LaButti K.M."/>
            <person name="Lechner B.E."/>
            <person name="Liimatainen K."/>
            <person name="Lipzen A."/>
            <person name="Lukacs Z."/>
            <person name="Mihaltcheva S."/>
            <person name="Morgado L.N."/>
            <person name="Niskanen T."/>
            <person name="Noordeloos M.E."/>
            <person name="Ohm R.A."/>
            <person name="Ortiz-Santana B."/>
            <person name="Ovrebo C."/>
            <person name="Racz N."/>
            <person name="Riley R."/>
            <person name="Savchenko A."/>
            <person name="Shiryaev A."/>
            <person name="Soop K."/>
            <person name="Spirin V."/>
            <person name="Szebenyi C."/>
            <person name="Tomsovsky M."/>
            <person name="Tulloss R.E."/>
            <person name="Uehling J."/>
            <person name="Grigoriev I.V."/>
            <person name="Vagvolgyi C."/>
            <person name="Papp T."/>
            <person name="Martin F.M."/>
            <person name="Miettinen O."/>
            <person name="Hibbett D.S."/>
            <person name="Nagy L.G."/>
        </authorList>
    </citation>
    <scope>NUCLEOTIDE SEQUENCE [LARGE SCALE GENOMIC DNA]</scope>
    <source>
        <strain evidence="2 3">CBS 962.96</strain>
    </source>
</reference>
<evidence type="ECO:0000313" key="2">
    <source>
        <dbReference type="EMBL" id="THV05485.1"/>
    </source>
</evidence>
<sequence length="202" mass="22913">MPSKTLAHAYNGTSTSLHTSLPRNKLSEYTNIDFQDSGGAGLAPVEHALFGRARKAKDRLHWMFPSDKDGRVDSVINWIQTVSYDLATYGLHMFLQTQERGALFTNAAFRLPGQAEPAFDWLTFDQLQNTRDKIIQESVAMYDPVTQVIVFVFLPSPSGSSVAIWRRRIKVPNNIRLMLQAEINQTMAGLRREEDYLVHVDE</sequence>
<name>A0A4S8MR84_DENBC</name>
<evidence type="ECO:0000313" key="3">
    <source>
        <dbReference type="Proteomes" id="UP000297245"/>
    </source>
</evidence>
<gene>
    <name evidence="2" type="ORF">K435DRAFT_647184</name>
</gene>
<feature type="domain" description="CcmS related" evidence="1">
    <location>
        <begin position="44"/>
        <end position="174"/>
    </location>
</feature>
<dbReference type="InterPro" id="IPR058258">
    <property type="entry name" value="CcmS-like"/>
</dbReference>
<proteinExistence type="predicted"/>
<evidence type="ECO:0000259" key="1">
    <source>
        <dbReference type="Pfam" id="PF26617"/>
    </source>
</evidence>
<accession>A0A4S8MR84</accession>
<dbReference type="Proteomes" id="UP000297245">
    <property type="component" value="Unassembled WGS sequence"/>
</dbReference>